<dbReference type="Gene3D" id="3.40.50.1110">
    <property type="entry name" value="SGNH hydrolase"/>
    <property type="match status" value="1"/>
</dbReference>
<keyword evidence="1" id="KW-0378">Hydrolase</keyword>
<evidence type="ECO:0000259" key="2">
    <source>
        <dbReference type="Pfam" id="PF03629"/>
    </source>
</evidence>
<comment type="caution">
    <text evidence="3">The sequence shown here is derived from an EMBL/GenBank/DDBJ whole genome shotgun (WGS) entry which is preliminary data.</text>
</comment>
<dbReference type="PANTHER" id="PTHR22901:SF0">
    <property type="entry name" value="SIALATE O-ACETYLESTERASE"/>
    <property type="match status" value="1"/>
</dbReference>
<dbReference type="InterPro" id="IPR036514">
    <property type="entry name" value="SGNH_hydro_sf"/>
</dbReference>
<dbReference type="EMBL" id="SACK01000003">
    <property type="protein sequence ID" value="RVU00978.1"/>
    <property type="molecule type" value="Genomic_DNA"/>
</dbReference>
<sequence length="514" mass="58144">MSIYLTQVHPIRIYRFLFLWLILFSPFASIAHVASVDSVVRFSLASPLQSNMVIQQNKPFKIWGHIKAGETVIIKADWQENGVTVKSDASNKFLALINVPAIKRGDYTKHNIKITAGKEEIVLANLLIGDVWFCSGQSNMQFAMREVEGAQTAMKAADKPNIRVLGVKFSWHDKPSETFEGKWQECSPESVREFSAIGYFYAAELQNKLDIPIGVIYSGVGGSVAQAYVAEDVLAADSLLKETYLTPFHKGDAYTKSDLNKFTFGTTSYPYLIYNGMIYPFQNLSIKGFLWYQGESNRSERESYVRLTSTLITSWRERFAQGDLPFYYVQVAPYAYQKMDSTLNDYAFFREKQEQLSRVSNTAMVVTMDVGDPNDIHPKNKQPIALRLARVALNLTYNQLNVIYKGPHFNYAVYNKNKVVIHFEPGTVTGGLKTNDGLAPKYFFVAADDQKFHEANAQIVGNTIVLTCKNVKRPVAIRYAFTNYPVTNLENAECLPAVPFRTDSWQEPDNRATQ</sequence>
<accession>A0A3S2VMR5</accession>
<dbReference type="Proteomes" id="UP000282759">
    <property type="component" value="Unassembled WGS sequence"/>
</dbReference>
<feature type="domain" description="Sialate O-acetylesterase" evidence="2">
    <location>
        <begin position="130"/>
        <end position="380"/>
    </location>
</feature>
<reference evidence="3 4" key="1">
    <citation type="submission" date="2019-01" db="EMBL/GenBank/DDBJ databases">
        <authorList>
            <person name="Chen W.-M."/>
        </authorList>
    </citation>
    <scope>NUCLEOTIDE SEQUENCE [LARGE SCALE GENOMIC DNA]</scope>
    <source>
        <strain evidence="3 4">YBJ-36</strain>
    </source>
</reference>
<dbReference type="AlphaFoldDB" id="A0A3S2VMR5"/>
<evidence type="ECO:0000256" key="1">
    <source>
        <dbReference type="ARBA" id="ARBA00022801"/>
    </source>
</evidence>
<evidence type="ECO:0000313" key="4">
    <source>
        <dbReference type="Proteomes" id="UP000282759"/>
    </source>
</evidence>
<dbReference type="InterPro" id="IPR005181">
    <property type="entry name" value="SASA"/>
</dbReference>
<gene>
    <name evidence="3" type="ORF">EOD41_10130</name>
</gene>
<keyword evidence="4" id="KW-1185">Reference proteome</keyword>
<dbReference type="GO" id="GO:0005975">
    <property type="term" value="P:carbohydrate metabolic process"/>
    <property type="evidence" value="ECO:0007669"/>
    <property type="project" value="TreeGrafter"/>
</dbReference>
<organism evidence="3 4">
    <name type="scientific">Mucilaginibacter limnophilus</name>
    <dbReference type="NCBI Taxonomy" id="1932778"/>
    <lineage>
        <taxon>Bacteria</taxon>
        <taxon>Pseudomonadati</taxon>
        <taxon>Bacteroidota</taxon>
        <taxon>Sphingobacteriia</taxon>
        <taxon>Sphingobacteriales</taxon>
        <taxon>Sphingobacteriaceae</taxon>
        <taxon>Mucilaginibacter</taxon>
    </lineage>
</organism>
<dbReference type="InterPro" id="IPR039329">
    <property type="entry name" value="SIAE"/>
</dbReference>
<dbReference type="GO" id="GO:0001681">
    <property type="term" value="F:sialate O-acetylesterase activity"/>
    <property type="evidence" value="ECO:0007669"/>
    <property type="project" value="InterPro"/>
</dbReference>
<evidence type="ECO:0000313" key="3">
    <source>
        <dbReference type="EMBL" id="RVU00978.1"/>
    </source>
</evidence>
<name>A0A3S2VMR5_9SPHI</name>
<dbReference type="OrthoDB" id="9816001at2"/>
<dbReference type="PANTHER" id="PTHR22901">
    <property type="entry name" value="SIALATE O-ACETYLESTERASE"/>
    <property type="match status" value="1"/>
</dbReference>
<proteinExistence type="predicted"/>
<dbReference type="Pfam" id="PF03629">
    <property type="entry name" value="SASA"/>
    <property type="match status" value="1"/>
</dbReference>
<dbReference type="SUPFAM" id="SSF52266">
    <property type="entry name" value="SGNH hydrolase"/>
    <property type="match status" value="1"/>
</dbReference>
<protein>
    <submittedName>
        <fullName evidence="3">Sialate O-acetylesterase</fullName>
    </submittedName>
</protein>